<dbReference type="InterPro" id="IPR043876">
    <property type="entry name" value="DUF5856"/>
</dbReference>
<reference evidence="1" key="1">
    <citation type="journal article" date="2020" name="Nature">
        <title>Giant virus diversity and host interactions through global metagenomics.</title>
        <authorList>
            <person name="Schulz F."/>
            <person name="Roux S."/>
            <person name="Paez-Espino D."/>
            <person name="Jungbluth S."/>
            <person name="Walsh D.A."/>
            <person name="Denef V.J."/>
            <person name="McMahon K.D."/>
            <person name="Konstantinidis K.T."/>
            <person name="Eloe-Fadrosh E.A."/>
            <person name="Kyrpides N.C."/>
            <person name="Woyke T."/>
        </authorList>
    </citation>
    <scope>NUCLEOTIDE SEQUENCE</scope>
    <source>
        <strain evidence="1">GVMAG-M-3300020182-33</strain>
    </source>
</reference>
<protein>
    <submittedName>
        <fullName evidence="1">Uncharacterized protein</fullName>
    </submittedName>
</protein>
<name>A0A6C0C019_9ZZZZ</name>
<evidence type="ECO:0000313" key="1">
    <source>
        <dbReference type="EMBL" id="QHS97682.1"/>
    </source>
</evidence>
<accession>A0A6C0C019</accession>
<dbReference type="AlphaFoldDB" id="A0A6C0C019"/>
<dbReference type="Pfam" id="PF19174">
    <property type="entry name" value="DUF5856"/>
    <property type="match status" value="1"/>
</dbReference>
<dbReference type="EMBL" id="MN739302">
    <property type="protein sequence ID" value="QHS97682.1"/>
    <property type="molecule type" value="Genomic_DNA"/>
</dbReference>
<proteinExistence type="predicted"/>
<sequence>MVCPAYASQVSLVSLTSSSFASEELSDGDSTRNSVVSSADPPLAPSKVELGTRIAMLLLELKSQIKIFHWQTVKIGHHYALDNLFNALTAKNDQWVETFQGKYGRIQLPASIETLTMQDSTTQTPRAYLTETISLLLQLRDKRFSTSTDSDLSNIFDEIIGMLWRTNYLLTLE</sequence>
<organism evidence="1">
    <name type="scientific">viral metagenome</name>
    <dbReference type="NCBI Taxonomy" id="1070528"/>
    <lineage>
        <taxon>unclassified sequences</taxon>
        <taxon>metagenomes</taxon>
        <taxon>organismal metagenomes</taxon>
    </lineage>
</organism>